<evidence type="ECO:0000313" key="2">
    <source>
        <dbReference type="EMBL" id="CAE8608423.1"/>
    </source>
</evidence>
<dbReference type="PANTHER" id="PTHR48493">
    <property type="entry name" value="UBIQUITIN-LIKE DOMAIN-CONTAINING CTD PHOSPHATASE 1"/>
    <property type="match status" value="1"/>
</dbReference>
<dbReference type="InterPro" id="IPR051658">
    <property type="entry name" value="UBLCP1"/>
</dbReference>
<sequence length="408" mass="43768">MSDPPSKKAASEAAILKQRIHDHFHRLVKEGCSPNEAAAKALAAAKSEVETDQAAPAGAAVEVVPPMFSSSPTQPSQAQIEGSSRYGPLCLALVGPFRSICVVGSPRPGKNLLVLDIDHTIYDPSQHAGSRGSVVKSDASGFYDESTIARCRPGLHEFLTEAYKHYDIMVWSASDMLRILTLLQQLGIAGAGHSDYRIVAVLDIDSMSKLESASAEAGSDESPSYAGALVQTVTVPEGAIPGQQIEVKSINDGSPIIVSVPPRLKPGDTFHVAVPGAVSSASEELGVDEEDFQLALQLSMGQQPSSAESGGNPALIPKARRRGRSVKPLSLIWACAEFAELYTERNTVIVDDTVDVCAANPNNSIQCTRYYWRDHATDAELSRLSGYFAKIASESEFPKSHTRWRDHM</sequence>
<evidence type="ECO:0000313" key="5">
    <source>
        <dbReference type="Proteomes" id="UP000654075"/>
    </source>
</evidence>
<dbReference type="PROSITE" id="PS50969">
    <property type="entry name" value="FCP1"/>
    <property type="match status" value="1"/>
</dbReference>
<comment type="caution">
    <text evidence="3">The sequence shown here is derived from an EMBL/GenBank/DDBJ whole genome shotgun (WGS) entry which is preliminary data.</text>
</comment>
<proteinExistence type="predicted"/>
<dbReference type="InterPro" id="IPR036412">
    <property type="entry name" value="HAD-like_sf"/>
</dbReference>
<dbReference type="SMART" id="SM00577">
    <property type="entry name" value="CPDc"/>
    <property type="match status" value="1"/>
</dbReference>
<organism evidence="3 4">
    <name type="scientific">Polarella glacialis</name>
    <name type="common">Dinoflagellate</name>
    <dbReference type="NCBI Taxonomy" id="89957"/>
    <lineage>
        <taxon>Eukaryota</taxon>
        <taxon>Sar</taxon>
        <taxon>Alveolata</taxon>
        <taxon>Dinophyceae</taxon>
        <taxon>Suessiales</taxon>
        <taxon>Suessiaceae</taxon>
        <taxon>Polarella</taxon>
    </lineage>
</organism>
<dbReference type="EMBL" id="CAJNNW010034243">
    <property type="protein sequence ID" value="CAE8722086.1"/>
    <property type="molecule type" value="Genomic_DNA"/>
</dbReference>
<dbReference type="Gene3D" id="3.40.50.1000">
    <property type="entry name" value="HAD superfamily/HAD-like"/>
    <property type="match status" value="1"/>
</dbReference>
<keyword evidence="5" id="KW-1185">Reference proteome</keyword>
<evidence type="ECO:0000259" key="1">
    <source>
        <dbReference type="PROSITE" id="PS50969"/>
    </source>
</evidence>
<dbReference type="InterPro" id="IPR023214">
    <property type="entry name" value="HAD_sf"/>
</dbReference>
<protein>
    <recommendedName>
        <fullName evidence="1">FCP1 homology domain-containing protein</fullName>
    </recommendedName>
</protein>
<dbReference type="Pfam" id="PF03031">
    <property type="entry name" value="NIF"/>
    <property type="match status" value="2"/>
</dbReference>
<dbReference type="PANTHER" id="PTHR48493:SF1">
    <property type="entry name" value="UBIQUITIN-LIKE DOMAIN-CONTAINING CTD PHOSPHATASE 1"/>
    <property type="match status" value="1"/>
</dbReference>
<dbReference type="OrthoDB" id="1711508at2759"/>
<gene>
    <name evidence="2" type="ORF">PGLA1383_LOCUS26285</name>
    <name evidence="3" type="ORF">PGLA2088_LOCUS42317</name>
</gene>
<dbReference type="InterPro" id="IPR004274">
    <property type="entry name" value="FCP1_dom"/>
</dbReference>
<dbReference type="AlphaFoldDB" id="A0A813L916"/>
<reference evidence="3" key="1">
    <citation type="submission" date="2021-02" db="EMBL/GenBank/DDBJ databases">
        <authorList>
            <person name="Dougan E. K."/>
            <person name="Rhodes N."/>
            <person name="Thang M."/>
            <person name="Chan C."/>
        </authorList>
    </citation>
    <scope>NUCLEOTIDE SEQUENCE</scope>
</reference>
<dbReference type="SUPFAM" id="SSF56784">
    <property type="entry name" value="HAD-like"/>
    <property type="match status" value="2"/>
</dbReference>
<dbReference type="EMBL" id="CAJNNV010022965">
    <property type="protein sequence ID" value="CAE8608423.1"/>
    <property type="molecule type" value="Genomic_DNA"/>
</dbReference>
<dbReference type="Proteomes" id="UP000626109">
    <property type="component" value="Unassembled WGS sequence"/>
</dbReference>
<feature type="domain" description="FCP1 homology" evidence="1">
    <location>
        <begin position="106"/>
        <end position="391"/>
    </location>
</feature>
<dbReference type="Proteomes" id="UP000654075">
    <property type="component" value="Unassembled WGS sequence"/>
</dbReference>
<evidence type="ECO:0000313" key="3">
    <source>
        <dbReference type="EMBL" id="CAE8722086.1"/>
    </source>
</evidence>
<dbReference type="GO" id="GO:0090364">
    <property type="term" value="P:regulation of proteasome assembly"/>
    <property type="evidence" value="ECO:0007669"/>
    <property type="project" value="InterPro"/>
</dbReference>
<accession>A0A813L916</accession>
<name>A0A813L916_POLGL</name>
<evidence type="ECO:0000313" key="4">
    <source>
        <dbReference type="Proteomes" id="UP000626109"/>
    </source>
</evidence>
<dbReference type="OMA" id="IWACAEF"/>